<evidence type="ECO:0000256" key="7">
    <source>
        <dbReference type="ARBA" id="ARBA00023170"/>
    </source>
</evidence>
<dbReference type="PROSITE" id="PS00237">
    <property type="entry name" value="G_PROTEIN_RECEP_F1_1"/>
    <property type="match status" value="1"/>
</dbReference>
<evidence type="ECO:0000313" key="14">
    <source>
        <dbReference type="Proteomes" id="UP001175271"/>
    </source>
</evidence>
<keyword evidence="14" id="KW-1185">Reference proteome</keyword>
<keyword evidence="2" id="KW-1003">Cell membrane</keyword>
<accession>A0AA39IJI5</accession>
<sequence>MHSIEQHIAISVLRLVVMVAAVLGNALILFVVLKNRKLRQRGANLLFAQLALADLLIGVGVGIRATATIVFNRLNTTIFRKGDCLTIGILAVFAIHLSQATMMAIAFDRFLCIQFPLFYRNSETLRFATFRFVLCAIFSLLGTSLVYFDLRWDDQTALCAFGSSIPLWYISYWNFFSTIFTLLIYALYITIFVVYKTRIQTIHSATQRTLFRTITAVLVSYFLLWCVPNFSIVAGNLLGASPAVFGYLSFLVAFGSGFNASTNIFIYGWKHSELGSCMRKTLSTGLRYLLFCRSRGTEPRSSIFLSTDKVTTERKITPISGSYGFEFVDK</sequence>
<dbReference type="Gene3D" id="1.20.1070.10">
    <property type="entry name" value="Rhodopsin 7-helix transmembrane proteins"/>
    <property type="match status" value="1"/>
</dbReference>
<keyword evidence="6 11" id="KW-0472">Membrane</keyword>
<evidence type="ECO:0000256" key="2">
    <source>
        <dbReference type="ARBA" id="ARBA00022475"/>
    </source>
</evidence>
<dbReference type="SMART" id="SM01381">
    <property type="entry name" value="7TM_GPCR_Srsx"/>
    <property type="match status" value="1"/>
</dbReference>
<feature type="transmembrane region" description="Helical" evidence="11">
    <location>
        <begin position="172"/>
        <end position="195"/>
    </location>
</feature>
<dbReference type="GO" id="GO:0005886">
    <property type="term" value="C:plasma membrane"/>
    <property type="evidence" value="ECO:0007669"/>
    <property type="project" value="UniProtKB-SubCell"/>
</dbReference>
<dbReference type="AlphaFoldDB" id="A0AA39IJI5"/>
<reference evidence="13" key="1">
    <citation type="submission" date="2023-06" db="EMBL/GenBank/DDBJ databases">
        <title>Genomic analysis of the entomopathogenic nematode Steinernema hermaphroditum.</title>
        <authorList>
            <person name="Schwarz E.M."/>
            <person name="Heppert J.K."/>
            <person name="Baniya A."/>
            <person name="Schwartz H.T."/>
            <person name="Tan C.-H."/>
            <person name="Antoshechkin I."/>
            <person name="Sternberg P.W."/>
            <person name="Goodrich-Blair H."/>
            <person name="Dillman A.R."/>
        </authorList>
    </citation>
    <scope>NUCLEOTIDE SEQUENCE</scope>
    <source>
        <strain evidence="13">PS9179</strain>
        <tissue evidence="13">Whole animal</tissue>
    </source>
</reference>
<keyword evidence="3 10" id="KW-0812">Transmembrane</keyword>
<evidence type="ECO:0000256" key="3">
    <source>
        <dbReference type="ARBA" id="ARBA00022692"/>
    </source>
</evidence>
<dbReference type="EMBL" id="JAUCMV010000001">
    <property type="protein sequence ID" value="KAK0424347.1"/>
    <property type="molecule type" value="Genomic_DNA"/>
</dbReference>
<comment type="caution">
    <text evidence="13">The sequence shown here is derived from an EMBL/GenBank/DDBJ whole genome shotgun (WGS) entry which is preliminary data.</text>
</comment>
<feature type="transmembrane region" description="Helical" evidence="11">
    <location>
        <begin position="45"/>
        <end position="65"/>
    </location>
</feature>
<evidence type="ECO:0000259" key="12">
    <source>
        <dbReference type="PROSITE" id="PS50262"/>
    </source>
</evidence>
<organism evidence="13 14">
    <name type="scientific">Steinernema hermaphroditum</name>
    <dbReference type="NCBI Taxonomy" id="289476"/>
    <lineage>
        <taxon>Eukaryota</taxon>
        <taxon>Metazoa</taxon>
        <taxon>Ecdysozoa</taxon>
        <taxon>Nematoda</taxon>
        <taxon>Chromadorea</taxon>
        <taxon>Rhabditida</taxon>
        <taxon>Tylenchina</taxon>
        <taxon>Panagrolaimomorpha</taxon>
        <taxon>Strongyloidoidea</taxon>
        <taxon>Steinernematidae</taxon>
        <taxon>Steinernema</taxon>
    </lineage>
</organism>
<proteinExistence type="inferred from homology"/>
<keyword evidence="4 11" id="KW-1133">Transmembrane helix</keyword>
<comment type="similarity">
    <text evidence="10">Belongs to the G-protein coupled receptor 1 family.</text>
</comment>
<keyword evidence="7 10" id="KW-0675">Receptor</keyword>
<dbReference type="Proteomes" id="UP001175271">
    <property type="component" value="Unassembled WGS sequence"/>
</dbReference>
<evidence type="ECO:0000256" key="11">
    <source>
        <dbReference type="SAM" id="Phobius"/>
    </source>
</evidence>
<name>A0AA39IJI5_9BILA</name>
<feature type="transmembrane region" description="Helical" evidence="11">
    <location>
        <begin position="85"/>
        <end position="107"/>
    </location>
</feature>
<gene>
    <name evidence="13" type="ORF">QR680_008624</name>
</gene>
<dbReference type="GO" id="GO:0004930">
    <property type="term" value="F:G protein-coupled receptor activity"/>
    <property type="evidence" value="ECO:0007669"/>
    <property type="project" value="UniProtKB-KW"/>
</dbReference>
<dbReference type="InterPro" id="IPR000276">
    <property type="entry name" value="GPCR_Rhodpsn"/>
</dbReference>
<dbReference type="Pfam" id="PF10320">
    <property type="entry name" value="7TM_GPCR_Srsx"/>
    <property type="match status" value="1"/>
</dbReference>
<dbReference type="PROSITE" id="PS50262">
    <property type="entry name" value="G_PROTEIN_RECEP_F1_2"/>
    <property type="match status" value="1"/>
</dbReference>
<keyword evidence="9 10" id="KW-0807">Transducer</keyword>
<dbReference type="PANTHER" id="PTHR24246:SF27">
    <property type="entry name" value="ADENOSINE RECEPTOR, ISOFORM A"/>
    <property type="match status" value="1"/>
</dbReference>
<dbReference type="PRINTS" id="PR00237">
    <property type="entry name" value="GPCRRHODOPSN"/>
</dbReference>
<feature type="domain" description="G-protein coupled receptors family 1 profile" evidence="12">
    <location>
        <begin position="24"/>
        <end position="267"/>
    </location>
</feature>
<evidence type="ECO:0000256" key="5">
    <source>
        <dbReference type="ARBA" id="ARBA00023040"/>
    </source>
</evidence>
<protein>
    <recommendedName>
        <fullName evidence="12">G-protein coupled receptors family 1 profile domain-containing protein</fullName>
    </recommendedName>
</protein>
<evidence type="ECO:0000256" key="1">
    <source>
        <dbReference type="ARBA" id="ARBA00004651"/>
    </source>
</evidence>
<evidence type="ECO:0000256" key="10">
    <source>
        <dbReference type="RuleBase" id="RU000688"/>
    </source>
</evidence>
<dbReference type="InterPro" id="IPR019424">
    <property type="entry name" value="7TM_GPCR_Srsx"/>
</dbReference>
<evidence type="ECO:0000256" key="9">
    <source>
        <dbReference type="ARBA" id="ARBA00023224"/>
    </source>
</evidence>
<dbReference type="CDD" id="cd00637">
    <property type="entry name" value="7tm_classA_rhodopsin-like"/>
    <property type="match status" value="1"/>
</dbReference>
<dbReference type="SUPFAM" id="SSF81321">
    <property type="entry name" value="Family A G protein-coupled receptor-like"/>
    <property type="match status" value="1"/>
</dbReference>
<comment type="subcellular location">
    <subcellularLocation>
        <location evidence="1">Cell membrane</location>
        <topology evidence="1">Multi-pass membrane protein</topology>
    </subcellularLocation>
</comment>
<feature type="transmembrane region" description="Helical" evidence="11">
    <location>
        <begin position="244"/>
        <end position="269"/>
    </location>
</feature>
<feature type="transmembrane region" description="Helical" evidence="11">
    <location>
        <begin position="216"/>
        <end position="238"/>
    </location>
</feature>
<keyword evidence="5 10" id="KW-0297">G-protein coupled receptor</keyword>
<keyword evidence="8" id="KW-0325">Glycoprotein</keyword>
<evidence type="ECO:0000256" key="6">
    <source>
        <dbReference type="ARBA" id="ARBA00023136"/>
    </source>
</evidence>
<feature type="transmembrane region" description="Helical" evidence="11">
    <location>
        <begin position="12"/>
        <end position="33"/>
    </location>
</feature>
<evidence type="ECO:0000256" key="4">
    <source>
        <dbReference type="ARBA" id="ARBA00022989"/>
    </source>
</evidence>
<dbReference type="InterPro" id="IPR017452">
    <property type="entry name" value="GPCR_Rhodpsn_7TM"/>
</dbReference>
<feature type="transmembrane region" description="Helical" evidence="11">
    <location>
        <begin position="128"/>
        <end position="148"/>
    </location>
</feature>
<evidence type="ECO:0000313" key="13">
    <source>
        <dbReference type="EMBL" id="KAK0424347.1"/>
    </source>
</evidence>
<evidence type="ECO:0000256" key="8">
    <source>
        <dbReference type="ARBA" id="ARBA00023180"/>
    </source>
</evidence>
<dbReference type="PANTHER" id="PTHR24246">
    <property type="entry name" value="OLFACTORY RECEPTOR AND ADENOSINE RECEPTOR"/>
    <property type="match status" value="1"/>
</dbReference>